<organism evidence="8 9">
    <name type="scientific">Agaribacillus aureus</name>
    <dbReference type="NCBI Taxonomy" id="3051825"/>
    <lineage>
        <taxon>Bacteria</taxon>
        <taxon>Pseudomonadati</taxon>
        <taxon>Bacteroidota</taxon>
        <taxon>Cytophagia</taxon>
        <taxon>Cytophagales</taxon>
        <taxon>Splendidivirgaceae</taxon>
        <taxon>Agaribacillus</taxon>
    </lineage>
</organism>
<dbReference type="InterPro" id="IPR039420">
    <property type="entry name" value="WalR-like"/>
</dbReference>
<dbReference type="SMART" id="SM00448">
    <property type="entry name" value="REC"/>
    <property type="match status" value="1"/>
</dbReference>
<evidence type="ECO:0000256" key="3">
    <source>
        <dbReference type="ARBA" id="ARBA00023125"/>
    </source>
</evidence>
<feature type="modified residue" description="4-aspartylphosphate" evidence="4">
    <location>
        <position position="55"/>
    </location>
</feature>
<dbReference type="InterPro" id="IPR011006">
    <property type="entry name" value="CheY-like_superfamily"/>
</dbReference>
<dbReference type="CDD" id="cd00383">
    <property type="entry name" value="trans_reg_C"/>
    <property type="match status" value="1"/>
</dbReference>
<keyword evidence="3 5" id="KW-0238">DNA-binding</keyword>
<evidence type="ECO:0000256" key="2">
    <source>
        <dbReference type="ARBA" id="ARBA00023012"/>
    </source>
</evidence>
<keyword evidence="1 4" id="KW-0597">Phosphoprotein</keyword>
<dbReference type="SUPFAM" id="SSF46894">
    <property type="entry name" value="C-terminal effector domain of the bipartite response regulators"/>
    <property type="match status" value="1"/>
</dbReference>
<dbReference type="Proteomes" id="UP001172083">
    <property type="component" value="Unassembled WGS sequence"/>
</dbReference>
<dbReference type="InterPro" id="IPR001867">
    <property type="entry name" value="OmpR/PhoB-type_DNA-bd"/>
</dbReference>
<dbReference type="EMBL" id="JAUJEB010000005">
    <property type="protein sequence ID" value="MDN5214539.1"/>
    <property type="molecule type" value="Genomic_DNA"/>
</dbReference>
<dbReference type="Gene3D" id="1.10.10.10">
    <property type="entry name" value="Winged helix-like DNA-binding domain superfamily/Winged helix DNA-binding domain"/>
    <property type="match status" value="1"/>
</dbReference>
<reference evidence="8" key="1">
    <citation type="submission" date="2023-06" db="EMBL/GenBank/DDBJ databases">
        <title>Genomic of Agaribacillus aureum.</title>
        <authorList>
            <person name="Wang G."/>
        </authorList>
    </citation>
    <scope>NUCLEOTIDE SEQUENCE</scope>
    <source>
        <strain evidence="8">BMA12</strain>
    </source>
</reference>
<keyword evidence="9" id="KW-1185">Reference proteome</keyword>
<dbReference type="PROSITE" id="PS50110">
    <property type="entry name" value="RESPONSE_REGULATORY"/>
    <property type="match status" value="1"/>
</dbReference>
<dbReference type="SUPFAM" id="SSF52172">
    <property type="entry name" value="CheY-like"/>
    <property type="match status" value="1"/>
</dbReference>
<name>A0ABT8L9V2_9BACT</name>
<evidence type="ECO:0000259" key="7">
    <source>
        <dbReference type="PROSITE" id="PS51755"/>
    </source>
</evidence>
<feature type="domain" description="Response regulatory" evidence="6">
    <location>
        <begin position="6"/>
        <end position="120"/>
    </location>
</feature>
<evidence type="ECO:0000256" key="1">
    <source>
        <dbReference type="ARBA" id="ARBA00022553"/>
    </source>
</evidence>
<dbReference type="Gene3D" id="3.40.50.2300">
    <property type="match status" value="1"/>
</dbReference>
<feature type="DNA-binding region" description="OmpR/PhoB-type" evidence="5">
    <location>
        <begin position="135"/>
        <end position="234"/>
    </location>
</feature>
<accession>A0ABT8L9V2</accession>
<evidence type="ECO:0000256" key="4">
    <source>
        <dbReference type="PROSITE-ProRule" id="PRU00169"/>
    </source>
</evidence>
<sequence length="237" mass="27318">MFKMKKVLVIEDDHNIGELLNIHLNDNFFHPTIINNGYEGFKIASTENFDLIILDLMLPDMNGLEICRQLRSMKKFTPILMLTAKSEEIDKVLGLESGADDYLTKPFSIRELIARVKAIFRRIESLNDQSGRDEDQQLQFSNLSIDLTKRTVTISEQRVELTPKEFELLVLLAKNPGRTYSRASILNKVWGYEFSGYDHTVNSHINRLRAKIESDLSNPKFVLTSWGVGYRFTDDLN</sequence>
<dbReference type="InterPro" id="IPR001789">
    <property type="entry name" value="Sig_transdc_resp-reg_receiver"/>
</dbReference>
<dbReference type="Gene3D" id="6.10.250.690">
    <property type="match status" value="1"/>
</dbReference>
<dbReference type="PROSITE" id="PS51755">
    <property type="entry name" value="OMPR_PHOB"/>
    <property type="match status" value="1"/>
</dbReference>
<proteinExistence type="predicted"/>
<dbReference type="Pfam" id="PF00486">
    <property type="entry name" value="Trans_reg_C"/>
    <property type="match status" value="1"/>
</dbReference>
<dbReference type="SMART" id="SM00862">
    <property type="entry name" value="Trans_reg_C"/>
    <property type="match status" value="1"/>
</dbReference>
<comment type="caution">
    <text evidence="8">The sequence shown here is derived from an EMBL/GenBank/DDBJ whole genome shotgun (WGS) entry which is preliminary data.</text>
</comment>
<dbReference type="PANTHER" id="PTHR48111">
    <property type="entry name" value="REGULATOR OF RPOS"/>
    <property type="match status" value="1"/>
</dbReference>
<dbReference type="Pfam" id="PF00072">
    <property type="entry name" value="Response_reg"/>
    <property type="match status" value="1"/>
</dbReference>
<keyword evidence="2" id="KW-0902">Two-component regulatory system</keyword>
<gene>
    <name evidence="8" type="ORF">QQ020_20840</name>
</gene>
<dbReference type="PANTHER" id="PTHR48111:SF40">
    <property type="entry name" value="PHOSPHATE REGULON TRANSCRIPTIONAL REGULATORY PROTEIN PHOB"/>
    <property type="match status" value="1"/>
</dbReference>
<feature type="domain" description="OmpR/PhoB-type" evidence="7">
    <location>
        <begin position="135"/>
        <end position="234"/>
    </location>
</feature>
<dbReference type="InterPro" id="IPR036388">
    <property type="entry name" value="WH-like_DNA-bd_sf"/>
</dbReference>
<evidence type="ECO:0000256" key="5">
    <source>
        <dbReference type="PROSITE-ProRule" id="PRU01091"/>
    </source>
</evidence>
<evidence type="ECO:0000313" key="9">
    <source>
        <dbReference type="Proteomes" id="UP001172083"/>
    </source>
</evidence>
<evidence type="ECO:0000259" key="6">
    <source>
        <dbReference type="PROSITE" id="PS50110"/>
    </source>
</evidence>
<protein>
    <submittedName>
        <fullName evidence="8">Response regulator transcription factor</fullName>
    </submittedName>
</protein>
<evidence type="ECO:0000313" key="8">
    <source>
        <dbReference type="EMBL" id="MDN5214539.1"/>
    </source>
</evidence>
<dbReference type="InterPro" id="IPR016032">
    <property type="entry name" value="Sig_transdc_resp-reg_C-effctor"/>
</dbReference>